<evidence type="ECO:0000313" key="2">
    <source>
        <dbReference type="Proteomes" id="UP000310108"/>
    </source>
</evidence>
<protein>
    <submittedName>
        <fullName evidence="1">Uncharacterized protein</fullName>
    </submittedName>
</protein>
<sequence length="116" mass="13261">MPHTRLEHEFKWLSQAIPAPPRWSRHDTYPCLFMTYHCRSRRPSCRPPTTTICDRSVHRRHSIAPRGHALKPAANPLPSLRLRMTKTRGGSKATTRAKAAILLGHCEARKGRKHIA</sequence>
<accession>A0A4V6DI41</accession>
<dbReference type="EMBL" id="PJEX01000015">
    <property type="protein sequence ID" value="TKW59026.1"/>
    <property type="molecule type" value="Genomic_DNA"/>
</dbReference>
<name>A0A4V6DI41_9PEZI</name>
<comment type="caution">
    <text evidence="1">The sequence shown here is derived from an EMBL/GenBank/DDBJ whole genome shotgun (WGS) entry which is preliminary data.</text>
</comment>
<proteinExistence type="predicted"/>
<reference evidence="1 2" key="1">
    <citation type="journal article" date="2019" name="PLoS ONE">
        <title>Comparative genome analysis indicates high evolutionary potential of pathogenicity genes in Colletotrichum tanaceti.</title>
        <authorList>
            <person name="Lelwala R.V."/>
            <person name="Korhonen P.K."/>
            <person name="Young N.D."/>
            <person name="Scott J.B."/>
            <person name="Ades P.A."/>
            <person name="Gasser R.B."/>
            <person name="Taylor P.W.J."/>
        </authorList>
    </citation>
    <scope>NUCLEOTIDE SEQUENCE [LARGE SCALE GENOMIC DNA]</scope>
    <source>
        <strain evidence="1">BRIP57314</strain>
    </source>
</reference>
<gene>
    <name evidence="1" type="ORF">CTA1_11632</name>
</gene>
<keyword evidence="2" id="KW-1185">Reference proteome</keyword>
<evidence type="ECO:0000313" key="1">
    <source>
        <dbReference type="EMBL" id="TKW59026.1"/>
    </source>
</evidence>
<dbReference type="Proteomes" id="UP000310108">
    <property type="component" value="Unassembled WGS sequence"/>
</dbReference>
<dbReference type="AlphaFoldDB" id="A0A4V6DI41"/>
<organism evidence="1 2">
    <name type="scientific">Colletotrichum tanaceti</name>
    <dbReference type="NCBI Taxonomy" id="1306861"/>
    <lineage>
        <taxon>Eukaryota</taxon>
        <taxon>Fungi</taxon>
        <taxon>Dikarya</taxon>
        <taxon>Ascomycota</taxon>
        <taxon>Pezizomycotina</taxon>
        <taxon>Sordariomycetes</taxon>
        <taxon>Hypocreomycetidae</taxon>
        <taxon>Glomerellales</taxon>
        <taxon>Glomerellaceae</taxon>
        <taxon>Colletotrichum</taxon>
        <taxon>Colletotrichum destructivum species complex</taxon>
    </lineage>
</organism>